<reference evidence="3 4" key="1">
    <citation type="journal article" date="2017" name="Nat. Commun.">
        <title>Genome assembly with in vitro proximity ligation data and whole-genome triplication in lettuce.</title>
        <authorList>
            <person name="Reyes-Chin-Wo S."/>
            <person name="Wang Z."/>
            <person name="Yang X."/>
            <person name="Kozik A."/>
            <person name="Arikit S."/>
            <person name="Song C."/>
            <person name="Xia L."/>
            <person name="Froenicke L."/>
            <person name="Lavelle D.O."/>
            <person name="Truco M.J."/>
            <person name="Xia R."/>
            <person name="Zhu S."/>
            <person name="Xu C."/>
            <person name="Xu H."/>
            <person name="Xu X."/>
            <person name="Cox K."/>
            <person name="Korf I."/>
            <person name="Meyers B.C."/>
            <person name="Michelmore R.W."/>
        </authorList>
    </citation>
    <scope>NUCLEOTIDE SEQUENCE [LARGE SCALE GENOMIC DNA]</scope>
    <source>
        <strain evidence="4">cv. Salinas</strain>
        <tissue evidence="3">Seedlings</tissue>
    </source>
</reference>
<gene>
    <name evidence="3" type="ORF">LSAT_V11C400166570</name>
</gene>
<dbReference type="Proteomes" id="UP000235145">
    <property type="component" value="Unassembled WGS sequence"/>
</dbReference>
<accession>A0A9R1VKZ5</accession>
<dbReference type="EMBL" id="NBSK02000004">
    <property type="protein sequence ID" value="KAJ0209272.1"/>
    <property type="molecule type" value="Genomic_DNA"/>
</dbReference>
<proteinExistence type="predicted"/>
<evidence type="ECO:0008006" key="5">
    <source>
        <dbReference type="Google" id="ProtNLM"/>
    </source>
</evidence>
<evidence type="ECO:0000313" key="4">
    <source>
        <dbReference type="Proteomes" id="UP000235145"/>
    </source>
</evidence>
<dbReference type="Pfam" id="PF03101">
    <property type="entry name" value="FAR1"/>
    <property type="match status" value="1"/>
</dbReference>
<dbReference type="InterPro" id="IPR004330">
    <property type="entry name" value="FAR1_DNA_bnd_dom"/>
</dbReference>
<keyword evidence="4" id="KW-1185">Reference proteome</keyword>
<protein>
    <recommendedName>
        <fullName evidence="5">Protein FAR1-RELATED SEQUENCE</fullName>
    </recommendedName>
</protein>
<name>A0A9R1VKZ5_LACSA</name>
<dbReference type="PANTHER" id="PTHR47718">
    <property type="entry name" value="OS01G0519700 PROTEIN"/>
    <property type="match status" value="1"/>
</dbReference>
<feature type="domain" description="MULE transposase" evidence="2">
    <location>
        <begin position="234"/>
        <end position="310"/>
    </location>
</feature>
<dbReference type="Pfam" id="PF10551">
    <property type="entry name" value="MULE"/>
    <property type="match status" value="1"/>
</dbReference>
<dbReference type="AlphaFoldDB" id="A0A9R1VKZ5"/>
<evidence type="ECO:0000259" key="2">
    <source>
        <dbReference type="Pfam" id="PF10551"/>
    </source>
</evidence>
<dbReference type="PANTHER" id="PTHR47718:SF17">
    <property type="entry name" value="PROTEIN FAR1-RELATED SEQUENCE 5-LIKE"/>
    <property type="match status" value="1"/>
</dbReference>
<feature type="domain" description="FAR1" evidence="1">
    <location>
        <begin position="52"/>
        <end position="116"/>
    </location>
</feature>
<evidence type="ECO:0000313" key="3">
    <source>
        <dbReference type="EMBL" id="KAJ0209272.1"/>
    </source>
</evidence>
<comment type="caution">
    <text evidence="3">The sequence shown here is derived from an EMBL/GenBank/DDBJ whole genome shotgun (WGS) entry which is preliminary data.</text>
</comment>
<organism evidence="3 4">
    <name type="scientific">Lactuca sativa</name>
    <name type="common">Garden lettuce</name>
    <dbReference type="NCBI Taxonomy" id="4236"/>
    <lineage>
        <taxon>Eukaryota</taxon>
        <taxon>Viridiplantae</taxon>
        <taxon>Streptophyta</taxon>
        <taxon>Embryophyta</taxon>
        <taxon>Tracheophyta</taxon>
        <taxon>Spermatophyta</taxon>
        <taxon>Magnoliopsida</taxon>
        <taxon>eudicotyledons</taxon>
        <taxon>Gunneridae</taxon>
        <taxon>Pentapetalae</taxon>
        <taxon>asterids</taxon>
        <taxon>campanulids</taxon>
        <taxon>Asterales</taxon>
        <taxon>Asteraceae</taxon>
        <taxon>Cichorioideae</taxon>
        <taxon>Cichorieae</taxon>
        <taxon>Lactucinae</taxon>
        <taxon>Lactuca</taxon>
    </lineage>
</organism>
<sequence length="310" mass="36207">MGNIESSSYCIRDLIVRIINGKTYWILDVNMRPYKGQTFPTFEEDLAFYKEYARKSVCNKQGLKKKSAYDTLTDSNNKNRRRPSIRVNYETYVRMKVNNNNVWHIYELKEEHTHILTFSQKKIIYDMSNVNMGTSAAYKYMKESMGGFKNTGATGTDTKNFKRDWIEFIEERDANFVINKLTKKKDYLHDFSFDYSVGSNGELTGLFWSDEEAKRNYSVFGDVLDKFVISLFTRYKMIFVPFTAINNHKRCITFGAGLLSSESIESYSWLLHAFKKAFLKEPNVIVTDQDVVILQAVSTVFKNARHRLCM</sequence>
<evidence type="ECO:0000259" key="1">
    <source>
        <dbReference type="Pfam" id="PF03101"/>
    </source>
</evidence>
<dbReference type="InterPro" id="IPR018289">
    <property type="entry name" value="MULE_transposase_dom"/>
</dbReference>